<evidence type="ECO:0000256" key="1">
    <source>
        <dbReference type="ARBA" id="ARBA00004123"/>
    </source>
</evidence>
<dbReference type="InterPro" id="IPR036864">
    <property type="entry name" value="Zn2-C6_fun-type_DNA-bd_sf"/>
</dbReference>
<evidence type="ECO:0000313" key="6">
    <source>
        <dbReference type="Proteomes" id="UP000697127"/>
    </source>
</evidence>
<dbReference type="PROSITE" id="PS50048">
    <property type="entry name" value="ZN2_CY6_FUNGAL_2"/>
    <property type="match status" value="1"/>
</dbReference>
<evidence type="ECO:0000259" key="4">
    <source>
        <dbReference type="PROSITE" id="PS50048"/>
    </source>
</evidence>
<feature type="region of interest" description="Disordered" evidence="3">
    <location>
        <begin position="208"/>
        <end position="227"/>
    </location>
</feature>
<dbReference type="GO" id="GO:0045944">
    <property type="term" value="P:positive regulation of transcription by RNA polymerase II"/>
    <property type="evidence" value="ECO:0007669"/>
    <property type="project" value="TreeGrafter"/>
</dbReference>
<feature type="region of interest" description="Disordered" evidence="3">
    <location>
        <begin position="1"/>
        <end position="24"/>
    </location>
</feature>
<dbReference type="InterPro" id="IPR001138">
    <property type="entry name" value="Zn2Cys6_DnaBD"/>
</dbReference>
<dbReference type="CDD" id="cd00067">
    <property type="entry name" value="GAL4"/>
    <property type="match status" value="1"/>
</dbReference>
<sequence>MSDIPTKSTINNIKNKPIKKSRSRNGCKQCKKSKIKCDEIRPTCGNCERIGKSCDYSIKLTWGGRPYKVPRIEKLNPIANLSRSQLGLTTSSSTSTIIKQNIIQFQTPIKNTNKFSTNIISSSSSAIPSQNKNLKSTLNPSDNLNFLLKMSNTSSILNNTKTDHNNNDDDDNSNNNNNNNIIKQNLISNSSVNQYQKINETNQFFQSLEESYSEPSKQPPQTSQQISNDSSLFNNEVVFNNIQNLNSMLGSLFNEKQGTTQISPWSFLEEIGASQKITELDNSHQILENHEIPLQNTNTNTNTNNNNNNNSNNNNNNNNIPAYTTVESQNINTTTTTTIVNNNIKELIENKYNLDNFTDGILELTTESSFDNIFSIPLINQSRKASINFIDNDNNNDNINNNHNSNNNLFAESPNKINVYPIHTSPDSTNSSISEILEPIPRGLLPLPDMLLNTPYFYDSFLFFMNLTSSILTPADSSVYINNPFKIVLPKLAMTNNGLMSLIVAFGSTHKSLLLKKDSTEIVDSLLSSALSDLLALLNNKETCTSDLTLTLVMLFTSFLAFNYRSDKWKVHMNGAKQIFLMRGYNKPFDKILSEFKTDGSLISGEIKKSKLLYFLIRWFAYLDIFTNLSSPLEPTNDEILKFCNNSPNHLDSLSPISDSYSSPNSFSSPLNTLIDNKKLIFDESREKSTSSLHSFNKNEIDNDKDQLDYEIIDFGGDLVKEESHQNIDYMLGFNLKLLPIFSQLCKLIKKVNLIKRSNLINNGTQIISLPSNIVESAINIQTKFQKLKVTKYDNSNSKISKSYNAIIASNHCFLLLGIIQLYRRVLLMPRNSKVIQEMSIDILNTMCKYIDTTEPNSLGLILPLFIAGCECKNESLHPIFIKKLRDCQEKGSVSAEAGINIMIKCWETGKDWNEIILEHNEQVVFL</sequence>
<dbReference type="Pfam" id="PF00172">
    <property type="entry name" value="Zn_clus"/>
    <property type="match status" value="1"/>
</dbReference>
<dbReference type="GO" id="GO:0000981">
    <property type="term" value="F:DNA-binding transcription factor activity, RNA polymerase II-specific"/>
    <property type="evidence" value="ECO:0007669"/>
    <property type="project" value="InterPro"/>
</dbReference>
<dbReference type="AlphaFoldDB" id="A0A9P7BH91"/>
<dbReference type="PANTHER" id="PTHR37534">
    <property type="entry name" value="TRANSCRIPTIONAL ACTIVATOR PROTEIN UGA3"/>
    <property type="match status" value="1"/>
</dbReference>
<dbReference type="GO" id="GO:0000976">
    <property type="term" value="F:transcription cis-regulatory region binding"/>
    <property type="evidence" value="ECO:0007669"/>
    <property type="project" value="TreeGrafter"/>
</dbReference>
<gene>
    <name evidence="5" type="primary">ARIH2_4</name>
    <name evidence="5" type="ORF">C6P40_003591</name>
</gene>
<feature type="domain" description="Zn(2)-C6 fungal-type" evidence="4">
    <location>
        <begin position="26"/>
        <end position="56"/>
    </location>
</feature>
<dbReference type="OrthoDB" id="5229455at2759"/>
<comment type="caution">
    <text evidence="5">The sequence shown here is derived from an EMBL/GenBank/DDBJ whole genome shotgun (WGS) entry which is preliminary data.</text>
</comment>
<dbReference type="PANTHER" id="PTHR37534:SF43">
    <property type="entry name" value="FINGER DOMAIN PROTEIN, PUTATIVE (AFU_ORTHOLOGUE AFUA_1G01850)-RELATED"/>
    <property type="match status" value="1"/>
</dbReference>
<accession>A0A9P7BH91</accession>
<feature type="compositionally biased region" description="Low complexity" evidence="3">
    <location>
        <begin position="296"/>
        <end position="319"/>
    </location>
</feature>
<feature type="region of interest" description="Disordered" evidence="3">
    <location>
        <begin position="157"/>
        <end position="181"/>
    </location>
</feature>
<dbReference type="SUPFAM" id="SSF57701">
    <property type="entry name" value="Zn2/Cys6 DNA-binding domain"/>
    <property type="match status" value="1"/>
</dbReference>
<keyword evidence="6" id="KW-1185">Reference proteome</keyword>
<protein>
    <submittedName>
        <fullName evidence="5">E3 ubiquitin-protein ligase arih2</fullName>
    </submittedName>
</protein>
<keyword evidence="2" id="KW-0539">Nucleus</keyword>
<evidence type="ECO:0000313" key="5">
    <source>
        <dbReference type="EMBL" id="KAG0690200.1"/>
    </source>
</evidence>
<dbReference type="GO" id="GO:0005634">
    <property type="term" value="C:nucleus"/>
    <property type="evidence" value="ECO:0007669"/>
    <property type="project" value="UniProtKB-SubCell"/>
</dbReference>
<reference evidence="5" key="1">
    <citation type="submission" date="2020-11" db="EMBL/GenBank/DDBJ databases">
        <title>Kefir isolates.</title>
        <authorList>
            <person name="Marcisauskas S."/>
            <person name="Kim Y."/>
            <person name="Blasche S."/>
        </authorList>
    </citation>
    <scope>NUCLEOTIDE SEQUENCE</scope>
    <source>
        <strain evidence="5">Olga-1</strain>
    </source>
</reference>
<proteinExistence type="predicted"/>
<dbReference type="InterPro" id="IPR021858">
    <property type="entry name" value="Fun_TF"/>
</dbReference>
<feature type="compositionally biased region" description="Low complexity" evidence="3">
    <location>
        <begin position="1"/>
        <end position="15"/>
    </location>
</feature>
<dbReference type="PROSITE" id="PS00463">
    <property type="entry name" value="ZN2_CY6_FUNGAL_1"/>
    <property type="match status" value="1"/>
</dbReference>
<name>A0A9P7BH91_9ASCO</name>
<dbReference type="SMART" id="SM00066">
    <property type="entry name" value="GAL4"/>
    <property type="match status" value="1"/>
</dbReference>
<dbReference type="Pfam" id="PF11951">
    <property type="entry name" value="Fungal_trans_2"/>
    <property type="match status" value="1"/>
</dbReference>
<dbReference type="GO" id="GO:0008270">
    <property type="term" value="F:zinc ion binding"/>
    <property type="evidence" value="ECO:0007669"/>
    <property type="project" value="InterPro"/>
</dbReference>
<evidence type="ECO:0000256" key="2">
    <source>
        <dbReference type="ARBA" id="ARBA00023242"/>
    </source>
</evidence>
<dbReference type="EMBL" id="PUHW01000041">
    <property type="protein sequence ID" value="KAG0690200.1"/>
    <property type="molecule type" value="Genomic_DNA"/>
</dbReference>
<evidence type="ECO:0000256" key="3">
    <source>
        <dbReference type="SAM" id="MobiDB-lite"/>
    </source>
</evidence>
<comment type="subcellular location">
    <subcellularLocation>
        <location evidence="1">Nucleus</location>
    </subcellularLocation>
</comment>
<organism evidence="5 6">
    <name type="scientific">Pichia californica</name>
    <dbReference type="NCBI Taxonomy" id="460514"/>
    <lineage>
        <taxon>Eukaryota</taxon>
        <taxon>Fungi</taxon>
        <taxon>Dikarya</taxon>
        <taxon>Ascomycota</taxon>
        <taxon>Saccharomycotina</taxon>
        <taxon>Pichiomycetes</taxon>
        <taxon>Pichiales</taxon>
        <taxon>Pichiaceae</taxon>
        <taxon>Pichia</taxon>
    </lineage>
</organism>
<dbReference type="Proteomes" id="UP000697127">
    <property type="component" value="Unassembled WGS sequence"/>
</dbReference>
<dbReference type="Gene3D" id="4.10.240.10">
    <property type="entry name" value="Zn(2)-C6 fungal-type DNA-binding domain"/>
    <property type="match status" value="1"/>
</dbReference>
<feature type="region of interest" description="Disordered" evidence="3">
    <location>
        <begin position="295"/>
        <end position="319"/>
    </location>
</feature>